<gene>
    <name evidence="9" type="ORF">KP509_34G056400</name>
</gene>
<feature type="domain" description="Ribonuclease H2 subunit B wHTH" evidence="7">
    <location>
        <begin position="124"/>
        <end position="204"/>
    </location>
</feature>
<dbReference type="OMA" id="ICTELPF"/>
<dbReference type="Pfam" id="PF17745">
    <property type="entry name" value="Ydr279_N"/>
    <property type="match status" value="1"/>
</dbReference>
<dbReference type="GO" id="GO:0006401">
    <property type="term" value="P:RNA catabolic process"/>
    <property type="evidence" value="ECO:0007669"/>
    <property type="project" value="TreeGrafter"/>
</dbReference>
<evidence type="ECO:0000256" key="4">
    <source>
        <dbReference type="ARBA" id="ARBA00024778"/>
    </source>
</evidence>
<feature type="region of interest" description="Disordered" evidence="6">
    <location>
        <begin position="257"/>
        <end position="305"/>
    </location>
</feature>
<dbReference type="PANTHER" id="PTHR13383">
    <property type="entry name" value="RIBONUCLEASE H2 SUBUNIT B"/>
    <property type="match status" value="1"/>
</dbReference>
<dbReference type="InterPro" id="IPR040456">
    <property type="entry name" value="RNase_H2_suB"/>
</dbReference>
<protein>
    <recommendedName>
        <fullName evidence="2">Ribonuclease H2 subunit B</fullName>
    </recommendedName>
    <alternativeName>
        <fullName evidence="5">Ribonuclease HI subunit B</fullName>
    </alternativeName>
</protein>
<dbReference type="Proteomes" id="UP000825935">
    <property type="component" value="Chromosome 34"/>
</dbReference>
<evidence type="ECO:0000256" key="3">
    <source>
        <dbReference type="ARBA" id="ARBA00023242"/>
    </source>
</evidence>
<dbReference type="EMBL" id="CM035439">
    <property type="protein sequence ID" value="KAH7284491.1"/>
    <property type="molecule type" value="Genomic_DNA"/>
</dbReference>
<organism evidence="9 10">
    <name type="scientific">Ceratopteris richardii</name>
    <name type="common">Triangle waterfern</name>
    <dbReference type="NCBI Taxonomy" id="49495"/>
    <lineage>
        <taxon>Eukaryota</taxon>
        <taxon>Viridiplantae</taxon>
        <taxon>Streptophyta</taxon>
        <taxon>Embryophyta</taxon>
        <taxon>Tracheophyta</taxon>
        <taxon>Polypodiopsida</taxon>
        <taxon>Polypodiidae</taxon>
        <taxon>Polypodiales</taxon>
        <taxon>Pteridineae</taxon>
        <taxon>Pteridaceae</taxon>
        <taxon>Parkerioideae</taxon>
        <taxon>Ceratopteris</taxon>
    </lineage>
</organism>
<name>A0A8T2QMG4_CERRI</name>
<dbReference type="AlphaFoldDB" id="A0A8T2QMG4"/>
<keyword evidence="10" id="KW-1185">Reference proteome</keyword>
<dbReference type="PANTHER" id="PTHR13383:SF11">
    <property type="entry name" value="RIBONUCLEASE H2 SUBUNIT B"/>
    <property type="match status" value="1"/>
</dbReference>
<evidence type="ECO:0000259" key="8">
    <source>
        <dbReference type="Pfam" id="PF17745"/>
    </source>
</evidence>
<feature type="domain" description="Rnh202 triple barrel" evidence="8">
    <location>
        <begin position="61"/>
        <end position="121"/>
    </location>
</feature>
<dbReference type="GO" id="GO:0032299">
    <property type="term" value="C:ribonuclease H2 complex"/>
    <property type="evidence" value="ECO:0007669"/>
    <property type="project" value="InterPro"/>
</dbReference>
<dbReference type="Gene3D" id="1.10.20.120">
    <property type="match status" value="1"/>
</dbReference>
<comment type="function">
    <text evidence="4">Non catalytic subunit of RNase H2, an endonuclease that specifically degrades the RNA of RNA:DNA hybrids. Participates in DNA replication, possibly by mediating the removal of lagging-strand Okazaki fragment RNA primers during DNA replication. Mediates the excision of single ribonucleotides from DNA:RNA duplexes.</text>
</comment>
<evidence type="ECO:0000256" key="6">
    <source>
        <dbReference type="SAM" id="MobiDB-lite"/>
    </source>
</evidence>
<evidence type="ECO:0000313" key="10">
    <source>
        <dbReference type="Proteomes" id="UP000825935"/>
    </source>
</evidence>
<dbReference type="InterPro" id="IPR019024">
    <property type="entry name" value="RNase_H2_suB_wHTH"/>
</dbReference>
<dbReference type="OrthoDB" id="29098at2759"/>
<dbReference type="InterPro" id="IPR041195">
    <property type="entry name" value="Rnh202_N"/>
</dbReference>
<dbReference type="GO" id="GO:0005654">
    <property type="term" value="C:nucleoplasm"/>
    <property type="evidence" value="ECO:0007669"/>
    <property type="project" value="TreeGrafter"/>
</dbReference>
<dbReference type="CDD" id="cd09270">
    <property type="entry name" value="RNase_H2-B"/>
    <property type="match status" value="1"/>
</dbReference>
<proteinExistence type="predicted"/>
<evidence type="ECO:0000313" key="9">
    <source>
        <dbReference type="EMBL" id="KAH7284491.1"/>
    </source>
</evidence>
<dbReference type="Gene3D" id="2.20.25.530">
    <property type="match status" value="1"/>
</dbReference>
<keyword evidence="3" id="KW-0539">Nucleus</keyword>
<comment type="caution">
    <text evidence="9">The sequence shown here is derived from an EMBL/GenBank/DDBJ whole genome shotgun (WGS) entry which is preliminary data.</text>
</comment>
<evidence type="ECO:0000256" key="2">
    <source>
        <dbReference type="ARBA" id="ARBA00019062"/>
    </source>
</evidence>
<comment type="subcellular location">
    <subcellularLocation>
        <location evidence="1">Nucleus</location>
    </subcellularLocation>
</comment>
<evidence type="ECO:0000256" key="1">
    <source>
        <dbReference type="ARBA" id="ARBA00004123"/>
    </source>
</evidence>
<sequence length="305" mass="34188">MLGAKSIIANLVSRHPARFPFRTPAMSRRSGGAAVAAAEIQPPCKESRVLIAHSWTGDDSCASTESCLLHLKNPKTGEKACYMMTADIVQEIHWFKEQFSSWFLGNHVLEDGSLYIGTPVDPLFLLLPILDDARMKKGDDAGKFRSLEEILYVEGYPGYQHLSLLLADMLDVICEVRDIGKCKYYRLDDSKVLSWLCCKVKLTMKGLNALENYENMLEEVKEIQAVGLVGDYLKDSRWLDMLCSHLGRVDLQPQKLQGSQENELLNPKPNIGKKEEKSSSGKSKAQKKGSTTGIRKVTQFFALQR</sequence>
<reference evidence="9" key="1">
    <citation type="submission" date="2021-08" db="EMBL/GenBank/DDBJ databases">
        <title>WGS assembly of Ceratopteris richardii.</title>
        <authorList>
            <person name="Marchant D.B."/>
            <person name="Chen G."/>
            <person name="Jenkins J."/>
            <person name="Shu S."/>
            <person name="Leebens-Mack J."/>
            <person name="Grimwood J."/>
            <person name="Schmutz J."/>
            <person name="Soltis P."/>
            <person name="Soltis D."/>
            <person name="Chen Z.-H."/>
        </authorList>
    </citation>
    <scope>NUCLEOTIDE SEQUENCE</scope>
    <source>
        <strain evidence="9">Whitten #5841</strain>
        <tissue evidence="9">Leaf</tissue>
    </source>
</reference>
<evidence type="ECO:0000259" key="7">
    <source>
        <dbReference type="Pfam" id="PF09468"/>
    </source>
</evidence>
<dbReference type="Pfam" id="PF09468">
    <property type="entry name" value="RNase_H2-Ydr279"/>
    <property type="match status" value="1"/>
</dbReference>
<evidence type="ECO:0000256" key="5">
    <source>
        <dbReference type="ARBA" id="ARBA00033464"/>
    </source>
</evidence>
<accession>A0A8T2QMG4</accession>